<evidence type="ECO:0000256" key="2">
    <source>
        <dbReference type="SAM" id="SignalP"/>
    </source>
</evidence>
<reference evidence="3" key="1">
    <citation type="submission" date="2021-05" db="EMBL/GenBank/DDBJ databases">
        <title>Genome of Sphingobium sp. strain.</title>
        <authorList>
            <person name="Fan R."/>
        </authorList>
    </citation>
    <scope>NUCLEOTIDE SEQUENCE</scope>
    <source>
        <strain evidence="3">H33</strain>
    </source>
</reference>
<comment type="caution">
    <text evidence="3">The sequence shown here is derived from an EMBL/GenBank/DDBJ whole genome shotgun (WGS) entry which is preliminary data.</text>
</comment>
<protein>
    <submittedName>
        <fullName evidence="3">Uncharacterized protein</fullName>
    </submittedName>
</protein>
<feature type="signal peptide" evidence="2">
    <location>
        <begin position="1"/>
        <end position="25"/>
    </location>
</feature>
<accession>A0A9X1AIR9</accession>
<organism evidence="3 4">
    <name type="scientific">Sphingobium nicotianae</name>
    <dbReference type="NCBI Taxonomy" id="2782607"/>
    <lineage>
        <taxon>Bacteria</taxon>
        <taxon>Pseudomonadati</taxon>
        <taxon>Pseudomonadota</taxon>
        <taxon>Alphaproteobacteria</taxon>
        <taxon>Sphingomonadales</taxon>
        <taxon>Sphingomonadaceae</taxon>
        <taxon>Sphingobium</taxon>
    </lineage>
</organism>
<sequence length="200" mass="22349">MKLGTKYLLWSLALLAFWLPTSAWAAECFSSSVARPTPFMGNNDEVFQLSDGSIWQVKYSYEYLYAYTPSVIVCPDRGVMAVEGKTISVIRIRPSEAAPQSKAQGSTPKNKPNLPPNALTVVLRKRGCDYFIADGPQGYYILEWYGGHDPEIGEALVGYQSGYGFKDIIYLKSGDSGRVWVEDYLLGKDRALEKFSEKCE</sequence>
<evidence type="ECO:0000313" key="3">
    <source>
        <dbReference type="EMBL" id="MBT2185549.1"/>
    </source>
</evidence>
<keyword evidence="4" id="KW-1185">Reference proteome</keyword>
<dbReference type="Proteomes" id="UP001138757">
    <property type="component" value="Unassembled WGS sequence"/>
</dbReference>
<feature type="chain" id="PRO_5040860943" evidence="2">
    <location>
        <begin position="26"/>
        <end position="200"/>
    </location>
</feature>
<evidence type="ECO:0000313" key="4">
    <source>
        <dbReference type="Proteomes" id="UP001138757"/>
    </source>
</evidence>
<name>A0A9X1AIR9_9SPHN</name>
<gene>
    <name evidence="3" type="ORF">KK488_01145</name>
</gene>
<feature type="region of interest" description="Disordered" evidence="1">
    <location>
        <begin position="96"/>
        <end position="115"/>
    </location>
</feature>
<keyword evidence="2" id="KW-0732">Signal</keyword>
<dbReference type="AlphaFoldDB" id="A0A9X1AIR9"/>
<evidence type="ECO:0000256" key="1">
    <source>
        <dbReference type="SAM" id="MobiDB-lite"/>
    </source>
</evidence>
<dbReference type="EMBL" id="JAHGAW010000001">
    <property type="protein sequence ID" value="MBT2185549.1"/>
    <property type="molecule type" value="Genomic_DNA"/>
</dbReference>
<proteinExistence type="predicted"/>